<evidence type="ECO:0000313" key="2">
    <source>
        <dbReference type="Proteomes" id="UP000221999"/>
    </source>
</evidence>
<accession>A0A248XDA3</accession>
<reference evidence="1 2" key="1">
    <citation type="submission" date="2017-07" db="EMBL/GenBank/DDBJ databases">
        <title>Complete Genome Sequence of the Klebsiella phage YMC16/01/N133_KPN_BP.</title>
        <authorList>
            <person name="Jeon J."/>
            <person name="Yong D."/>
            <person name="Lee K."/>
        </authorList>
    </citation>
    <scope>NUCLEOTIDE SEQUENCE [LARGE SCALE GENOMIC DNA]</scope>
</reference>
<sequence>MPVEQLADYLNTSEGHEFTFHPPTLVRNAIRELYDIKTRKPSVADNLLLLGYMFVTESGCVTYSISDLPIAGWTLVGPIYGPVPPRVVTPS</sequence>
<name>A0A248XDA3_9CAUD</name>
<keyword evidence="2" id="KW-1185">Reference proteome</keyword>
<evidence type="ECO:0000313" key="1">
    <source>
        <dbReference type="EMBL" id="ASW27662.1"/>
    </source>
</evidence>
<dbReference type="Proteomes" id="UP000221999">
    <property type="component" value="Segment"/>
</dbReference>
<organism evidence="1 2">
    <name type="scientific">Klebsiella phage YMC16/01/N133_KPN_BP</name>
    <dbReference type="NCBI Taxonomy" id="2026102"/>
    <lineage>
        <taxon>Viruses</taxon>
        <taxon>Duplodnaviria</taxon>
        <taxon>Heunggongvirae</taxon>
        <taxon>Uroviricota</taxon>
        <taxon>Caudoviricetes</taxon>
        <taxon>Casjensviridae</taxon>
        <taxon>Seodaemunguvirus</taxon>
        <taxon>Seodaemunguvirus YMC16-01N133</taxon>
    </lineage>
</organism>
<gene>
    <name evidence="1" type="ORF">KPNN133_043</name>
</gene>
<dbReference type="EMBL" id="MF476925">
    <property type="protein sequence ID" value="ASW27662.1"/>
    <property type="molecule type" value="Genomic_DNA"/>
</dbReference>
<protein>
    <submittedName>
        <fullName evidence="1">Uncharacterized protein</fullName>
    </submittedName>
</protein>
<proteinExistence type="predicted"/>